<proteinExistence type="predicted"/>
<name>A0ACC5WRC5_PANGG</name>
<comment type="caution">
    <text evidence="1">The sequence shown here is derived from an EMBL/GenBank/DDBJ whole genome shotgun (WGS) entry which is preliminary data.</text>
</comment>
<protein>
    <submittedName>
        <fullName evidence="1">Uncharacterized protein</fullName>
    </submittedName>
</protein>
<reference evidence="1 2" key="1">
    <citation type="journal article" date="2022" name="bioRxiv">
        <title>An ancient truncated duplication of the anti-Mullerian hormone receptor type 2 gene is a potential conserved master sex determinant in the Pangasiidae catfish family.</title>
        <authorList>
            <person name="Wen M."/>
            <person name="Pan Q."/>
            <person name="Jouanno E."/>
            <person name="Montfort J."/>
            <person name="Zahm M."/>
            <person name="Cabau C."/>
            <person name="Klopp C."/>
            <person name="Iampietro C."/>
            <person name="Roques C."/>
            <person name="Bouchez O."/>
            <person name="Castinel A."/>
            <person name="Donnadieu C."/>
            <person name="Parrinello H."/>
            <person name="Poncet C."/>
            <person name="Belmonte E."/>
            <person name="Gautier V."/>
            <person name="Avarre J.-C."/>
            <person name="Dugue R."/>
            <person name="Gustiano R."/>
            <person name="Ha T.T.T."/>
            <person name="Campet M."/>
            <person name="Sriphairoj K."/>
            <person name="Ribolli J."/>
            <person name="de Almeida F.L."/>
            <person name="Desvignes T."/>
            <person name="Postlethwait J.H."/>
            <person name="Bucao C.F."/>
            <person name="Robinson-Rechavi M."/>
            <person name="Bobe J."/>
            <person name="Herpin A."/>
            <person name="Guiguen Y."/>
        </authorList>
    </citation>
    <scope>NUCLEOTIDE SEQUENCE [LARGE SCALE GENOMIC DNA]</scope>
    <source>
        <strain evidence="1">YG-Dec2019</strain>
    </source>
</reference>
<accession>A0ACC5WRC5</accession>
<evidence type="ECO:0000313" key="1">
    <source>
        <dbReference type="EMBL" id="MCI4381421.1"/>
    </source>
</evidence>
<dbReference type="Proteomes" id="UP000829447">
    <property type="component" value="Linkage Group LG9"/>
</dbReference>
<organism evidence="1 2">
    <name type="scientific">Pangasianodon gigas</name>
    <name type="common">Mekong giant catfish</name>
    <name type="synonym">Pangasius gigas</name>
    <dbReference type="NCBI Taxonomy" id="30993"/>
    <lineage>
        <taxon>Eukaryota</taxon>
        <taxon>Metazoa</taxon>
        <taxon>Chordata</taxon>
        <taxon>Craniata</taxon>
        <taxon>Vertebrata</taxon>
        <taxon>Euteleostomi</taxon>
        <taxon>Actinopterygii</taxon>
        <taxon>Neopterygii</taxon>
        <taxon>Teleostei</taxon>
        <taxon>Ostariophysi</taxon>
        <taxon>Siluriformes</taxon>
        <taxon>Pangasiidae</taxon>
        <taxon>Pangasianodon</taxon>
    </lineage>
</organism>
<evidence type="ECO:0000313" key="2">
    <source>
        <dbReference type="Proteomes" id="UP000829447"/>
    </source>
</evidence>
<dbReference type="EMBL" id="CM040462">
    <property type="protein sequence ID" value="MCI4381421.1"/>
    <property type="molecule type" value="Genomic_DNA"/>
</dbReference>
<keyword evidence="2" id="KW-1185">Reference proteome</keyword>
<sequence length="504" mass="56579">MRNVLQVCVFVSLALFITNEAVTVRRVFVPKEHFLLLSCDGQSDVEWRHGGTGLMNVNSTKQKFFSDGMLYISDIETRDSGLYYCNGRLIAHVTVLTGYDVVVCEGGTLYLRCTLPKQRWAFKHTAESKKEFISTRFKNGTVLKERPDPDSRFTHTSNHLQILNIQRLDSGTYFCSGKDIAAVTVTSGYDVVVCEGGTLYLRCTLPKQRWAFKHTAESKKEFISTRFKNGTVLKERPDPDSRFTHTSNHLQILNIQRLDSGTYFCSGKDIAAVTVTSGYDAVVCEGGTLYLRCTLPKQRWAFKHTAESKKEFISTRFKNGTVLKERPDPDSRFTHTSNHLQILNIQRLDSGTYFCSGKDIAAVTVTSESNTQWCPTAETTESGNNIPQKSGNVVLVAVLALCVLAVVTVVLLSVIMCLKFSSRKKTTASNPEESVQRLQKTHSTGAEAVTLQSADRLRSYNDEIHYASLGKQNWRARGWNQQSRQQVIYSTLLLTPKHTPTHTP</sequence>
<gene>
    <name evidence="1" type="ORF">PGIGA_G00251490</name>
</gene>